<feature type="transmembrane region" description="Helical" evidence="16">
    <location>
        <begin position="443"/>
        <end position="463"/>
    </location>
</feature>
<dbReference type="Pfam" id="PF00324">
    <property type="entry name" value="AA_permease"/>
    <property type="match status" value="2"/>
</dbReference>
<dbReference type="GO" id="GO:0055075">
    <property type="term" value="P:potassium ion homeostasis"/>
    <property type="evidence" value="ECO:0007669"/>
    <property type="project" value="TreeGrafter"/>
</dbReference>
<keyword evidence="12" id="KW-0868">Chloride</keyword>
<evidence type="ECO:0000256" key="13">
    <source>
        <dbReference type="ARBA" id="ARBA00046331"/>
    </source>
</evidence>
<feature type="compositionally biased region" description="Polar residues" evidence="15">
    <location>
        <begin position="10"/>
        <end position="26"/>
    </location>
</feature>
<evidence type="ECO:0000256" key="1">
    <source>
        <dbReference type="ARBA" id="ARBA00004141"/>
    </source>
</evidence>
<reference evidence="18 19" key="1">
    <citation type="submission" date="2024-02" db="EMBL/GenBank/DDBJ databases">
        <title>Chromosome-scale genome assembly of the rough periwinkle Littorina saxatilis.</title>
        <authorList>
            <person name="De Jode A."/>
            <person name="Faria R."/>
            <person name="Formenti G."/>
            <person name="Sims Y."/>
            <person name="Smith T.P."/>
            <person name="Tracey A."/>
            <person name="Wood J.M.D."/>
            <person name="Zagrodzka Z.B."/>
            <person name="Johannesson K."/>
            <person name="Butlin R.K."/>
            <person name="Leder E.H."/>
        </authorList>
    </citation>
    <scope>NUCLEOTIDE SEQUENCE [LARGE SCALE GENOMIC DNA]</scope>
    <source>
        <strain evidence="18">Snail1</strain>
        <tissue evidence="18">Muscle</tissue>
    </source>
</reference>
<evidence type="ECO:0000256" key="4">
    <source>
        <dbReference type="ARBA" id="ARBA00022553"/>
    </source>
</evidence>
<dbReference type="GO" id="GO:0006884">
    <property type="term" value="P:cell volume homeostasis"/>
    <property type="evidence" value="ECO:0007669"/>
    <property type="project" value="TreeGrafter"/>
</dbReference>
<feature type="transmembrane region" description="Helical" evidence="16">
    <location>
        <begin position="404"/>
        <end position="422"/>
    </location>
</feature>
<protein>
    <recommendedName>
        <fullName evidence="17">Amino acid permease/ SLC12A domain-containing protein</fullName>
    </recommendedName>
</protein>
<dbReference type="Gene3D" id="1.20.1740.10">
    <property type="entry name" value="Amino acid/polyamine transporter I"/>
    <property type="match status" value="1"/>
</dbReference>
<comment type="catalytic activity">
    <reaction evidence="14">
        <text>K(+)(in) + chloride(in) = K(+)(out) + chloride(out)</text>
        <dbReference type="Rhea" id="RHEA:72427"/>
        <dbReference type="ChEBI" id="CHEBI:17996"/>
        <dbReference type="ChEBI" id="CHEBI:29103"/>
    </reaction>
</comment>
<dbReference type="InterPro" id="IPR000076">
    <property type="entry name" value="KCL_cotranspt"/>
</dbReference>
<evidence type="ECO:0000256" key="11">
    <source>
        <dbReference type="ARBA" id="ARBA00023180"/>
    </source>
</evidence>
<evidence type="ECO:0000256" key="9">
    <source>
        <dbReference type="ARBA" id="ARBA00023065"/>
    </source>
</evidence>
<dbReference type="GO" id="GO:0015379">
    <property type="term" value="F:potassium:chloride symporter activity"/>
    <property type="evidence" value="ECO:0007669"/>
    <property type="project" value="InterPro"/>
</dbReference>
<dbReference type="AlphaFoldDB" id="A0AAN9GNJ5"/>
<keyword evidence="7" id="KW-0630">Potassium</keyword>
<dbReference type="Proteomes" id="UP001374579">
    <property type="component" value="Unassembled WGS sequence"/>
</dbReference>
<dbReference type="InterPro" id="IPR004842">
    <property type="entry name" value="SLC12A_fam"/>
</dbReference>
<keyword evidence="8 16" id="KW-1133">Transmembrane helix</keyword>
<dbReference type="InterPro" id="IPR004841">
    <property type="entry name" value="AA-permease/SLC12A_dom"/>
</dbReference>
<dbReference type="GO" id="GO:0005886">
    <property type="term" value="C:plasma membrane"/>
    <property type="evidence" value="ECO:0007669"/>
    <property type="project" value="TreeGrafter"/>
</dbReference>
<comment type="subcellular location">
    <subcellularLocation>
        <location evidence="1">Membrane</location>
        <topology evidence="1">Multi-pass membrane protein</topology>
    </subcellularLocation>
</comment>
<feature type="transmembrane region" description="Helical" evidence="16">
    <location>
        <begin position="568"/>
        <end position="590"/>
    </location>
</feature>
<accession>A0AAN9GNJ5</accession>
<feature type="domain" description="Amino acid permease/ SLC12A" evidence="17">
    <location>
        <begin position="388"/>
        <end position="597"/>
    </location>
</feature>
<keyword evidence="5 16" id="KW-0812">Transmembrane</keyword>
<evidence type="ECO:0000256" key="14">
    <source>
        <dbReference type="ARBA" id="ARBA00047825"/>
    </source>
</evidence>
<evidence type="ECO:0000256" key="10">
    <source>
        <dbReference type="ARBA" id="ARBA00023136"/>
    </source>
</evidence>
<dbReference type="GO" id="GO:0045202">
    <property type="term" value="C:synapse"/>
    <property type="evidence" value="ECO:0007669"/>
    <property type="project" value="GOC"/>
</dbReference>
<keyword evidence="4" id="KW-0597">Phosphoprotein</keyword>
<comment type="caution">
    <text evidence="18">The sequence shown here is derived from an EMBL/GenBank/DDBJ whole genome shotgun (WGS) entry which is preliminary data.</text>
</comment>
<evidence type="ECO:0000256" key="3">
    <source>
        <dbReference type="ARBA" id="ARBA00022538"/>
    </source>
</evidence>
<keyword evidence="10 16" id="KW-0472">Membrane</keyword>
<name>A0AAN9GNJ5_9CAEN</name>
<evidence type="ECO:0000256" key="8">
    <source>
        <dbReference type="ARBA" id="ARBA00022989"/>
    </source>
</evidence>
<feature type="transmembrane region" description="Helical" evidence="16">
    <location>
        <begin position="493"/>
        <end position="514"/>
    </location>
</feature>
<comment type="similarity">
    <text evidence="13">Belongs to the SLC12A transporter family. K/Cl co-transporter subfamily.</text>
</comment>
<feature type="transmembrane region" description="Helical" evidence="16">
    <location>
        <begin position="136"/>
        <end position="157"/>
    </location>
</feature>
<keyword evidence="19" id="KW-1185">Reference proteome</keyword>
<feature type="compositionally biased region" description="Acidic residues" evidence="15">
    <location>
        <begin position="60"/>
        <end position="71"/>
    </location>
</feature>
<organism evidence="18 19">
    <name type="scientific">Littorina saxatilis</name>
    <dbReference type="NCBI Taxonomy" id="31220"/>
    <lineage>
        <taxon>Eukaryota</taxon>
        <taxon>Metazoa</taxon>
        <taxon>Spiralia</taxon>
        <taxon>Lophotrochozoa</taxon>
        <taxon>Mollusca</taxon>
        <taxon>Gastropoda</taxon>
        <taxon>Caenogastropoda</taxon>
        <taxon>Littorinimorpha</taxon>
        <taxon>Littorinoidea</taxon>
        <taxon>Littorinidae</taxon>
        <taxon>Littorina</taxon>
    </lineage>
</organism>
<feature type="transmembrane region" description="Helical" evidence="16">
    <location>
        <begin position="542"/>
        <end position="562"/>
    </location>
</feature>
<evidence type="ECO:0000313" key="19">
    <source>
        <dbReference type="Proteomes" id="UP001374579"/>
    </source>
</evidence>
<feature type="transmembrane region" description="Helical" evidence="16">
    <location>
        <begin position="255"/>
        <end position="275"/>
    </location>
</feature>
<dbReference type="GO" id="GO:0055064">
    <property type="term" value="P:chloride ion homeostasis"/>
    <property type="evidence" value="ECO:0007669"/>
    <property type="project" value="TreeGrafter"/>
</dbReference>
<gene>
    <name evidence="18" type="ORF">V1264_001047</name>
</gene>
<sequence length="598" mass="65038">MASKGGTKKGTPNSCLKNDTGASNAAATGVTIKDSDELGEPRLSGDRFCVTKSGTHAIDMTDEGPESDDNDDKAPHGVQFSVDTNTTVMFDNKMDLYDDEGKDKSVQTLLYDYTHPGANNEEDQEPKDKANLGTMLGVFMPCLQNIFGVIYFVRLYWIVGEAGSVEAFFIVFSCCGVSILTSLSICAIATNGQVTGGGTYFMISRSLGPEFGGAVGILFFMGISISVAMYLAGSIELLTTYIVPQMNVFEDKYNNARLFGTLLLILVAACVFIGVKFVSKFALVVLSSVLIAILSVYIGMFVANPEGSMKVCFLGDRLLEAKPISENGILQCHKNSSGPMYHLWCNNGTCDPYFEKHKAELRPGVPGFSLRLLKENYVNHYGKIDTLVGEGYGEQGRGEISRDITTSFVILLAIYFPSITGFEQGTSYSGDLKDAQKSIPQGTLYAVLVTSIVYLSTVVMFSACVEGQVLRDKFGTSIHDQLIMSRLSWPTPWVILVGALMSTVGAGLQALMAAPRLLQAIAKDNVFPILQRFSYMTNQGEPVPAIALSFCIAEIGILIANLDYVAPIVTMFFLICYGFVNFACALQSLLRTPHWRPR</sequence>
<keyword evidence="3" id="KW-0633">Potassium transport</keyword>
<keyword evidence="6" id="KW-0769">Symport</keyword>
<dbReference type="GO" id="GO:1990573">
    <property type="term" value="P:potassium ion import across plasma membrane"/>
    <property type="evidence" value="ECO:0007669"/>
    <property type="project" value="TreeGrafter"/>
</dbReference>
<evidence type="ECO:0000256" key="12">
    <source>
        <dbReference type="ARBA" id="ARBA00023214"/>
    </source>
</evidence>
<evidence type="ECO:0000256" key="16">
    <source>
        <dbReference type="SAM" id="Phobius"/>
    </source>
</evidence>
<feature type="region of interest" description="Disordered" evidence="15">
    <location>
        <begin position="1"/>
        <end position="78"/>
    </location>
</feature>
<dbReference type="PANTHER" id="PTHR11827:SF73">
    <property type="entry name" value="KAZACHOC, ISOFORM G"/>
    <property type="match status" value="1"/>
</dbReference>
<dbReference type="PRINTS" id="PR01081">
    <property type="entry name" value="KCLTRNSPORT"/>
</dbReference>
<evidence type="ECO:0000256" key="6">
    <source>
        <dbReference type="ARBA" id="ARBA00022847"/>
    </source>
</evidence>
<evidence type="ECO:0000313" key="18">
    <source>
        <dbReference type="EMBL" id="KAK7115113.1"/>
    </source>
</evidence>
<keyword evidence="9" id="KW-0406">Ion transport</keyword>
<evidence type="ECO:0000256" key="15">
    <source>
        <dbReference type="SAM" id="MobiDB-lite"/>
    </source>
</evidence>
<feature type="transmembrane region" description="Helical" evidence="16">
    <location>
        <begin position="282"/>
        <end position="303"/>
    </location>
</feature>
<feature type="transmembrane region" description="Helical" evidence="16">
    <location>
        <begin position="169"/>
        <end position="190"/>
    </location>
</feature>
<dbReference type="EMBL" id="JBAMIC010000001">
    <property type="protein sequence ID" value="KAK7115113.1"/>
    <property type="molecule type" value="Genomic_DNA"/>
</dbReference>
<dbReference type="PANTHER" id="PTHR11827">
    <property type="entry name" value="SOLUTE CARRIER FAMILY 12, CATION COTRANSPORTERS"/>
    <property type="match status" value="1"/>
</dbReference>
<evidence type="ECO:0000256" key="7">
    <source>
        <dbReference type="ARBA" id="ARBA00022958"/>
    </source>
</evidence>
<feature type="compositionally biased region" description="Basic and acidic residues" evidence="15">
    <location>
        <begin position="33"/>
        <end position="45"/>
    </location>
</feature>
<feature type="domain" description="Amino acid permease/ SLC12A" evidence="17">
    <location>
        <begin position="137"/>
        <end position="307"/>
    </location>
</feature>
<feature type="transmembrane region" description="Helical" evidence="16">
    <location>
        <begin position="211"/>
        <end position="235"/>
    </location>
</feature>
<keyword evidence="6" id="KW-0813">Transport</keyword>
<dbReference type="GO" id="GO:0007268">
    <property type="term" value="P:chemical synaptic transmission"/>
    <property type="evidence" value="ECO:0007669"/>
    <property type="project" value="TreeGrafter"/>
</dbReference>
<keyword evidence="11" id="KW-0325">Glycoprotein</keyword>
<proteinExistence type="inferred from homology"/>
<evidence type="ECO:0000259" key="17">
    <source>
        <dbReference type="Pfam" id="PF00324"/>
    </source>
</evidence>
<evidence type="ECO:0000256" key="5">
    <source>
        <dbReference type="ARBA" id="ARBA00022692"/>
    </source>
</evidence>
<evidence type="ECO:0000256" key="2">
    <source>
        <dbReference type="ARBA" id="ARBA00022475"/>
    </source>
</evidence>
<keyword evidence="2" id="KW-1003">Cell membrane</keyword>